<evidence type="ECO:0000313" key="2">
    <source>
        <dbReference type="Proteomes" id="UP001231649"/>
    </source>
</evidence>
<accession>A0ACC2Q935</accession>
<protein>
    <submittedName>
        <fullName evidence="1">Uncharacterized protein</fullName>
    </submittedName>
</protein>
<keyword evidence="2" id="KW-1185">Reference proteome</keyword>
<gene>
    <name evidence="1" type="ORF">PYW08_008665</name>
</gene>
<proteinExistence type="predicted"/>
<reference evidence="1" key="1">
    <citation type="submission" date="2023-03" db="EMBL/GenBank/DDBJ databases">
        <title>Chromosome-level genomes of two armyworms, Mythimna separata and Mythimna loreyi, provide insights into the biosynthesis and reception of sex pheromones.</title>
        <authorList>
            <person name="Zhao H."/>
        </authorList>
    </citation>
    <scope>NUCLEOTIDE SEQUENCE</scope>
    <source>
        <strain evidence="1">BeijingLab</strain>
    </source>
</reference>
<dbReference type="EMBL" id="CM056798">
    <property type="protein sequence ID" value="KAJ8711711.1"/>
    <property type="molecule type" value="Genomic_DNA"/>
</dbReference>
<evidence type="ECO:0000313" key="1">
    <source>
        <dbReference type="EMBL" id="KAJ8711711.1"/>
    </source>
</evidence>
<organism evidence="1 2">
    <name type="scientific">Mythimna loreyi</name>
    <dbReference type="NCBI Taxonomy" id="667449"/>
    <lineage>
        <taxon>Eukaryota</taxon>
        <taxon>Metazoa</taxon>
        <taxon>Ecdysozoa</taxon>
        <taxon>Arthropoda</taxon>
        <taxon>Hexapoda</taxon>
        <taxon>Insecta</taxon>
        <taxon>Pterygota</taxon>
        <taxon>Neoptera</taxon>
        <taxon>Endopterygota</taxon>
        <taxon>Lepidoptera</taxon>
        <taxon>Glossata</taxon>
        <taxon>Ditrysia</taxon>
        <taxon>Noctuoidea</taxon>
        <taxon>Noctuidae</taxon>
        <taxon>Noctuinae</taxon>
        <taxon>Hadenini</taxon>
        <taxon>Mythimna</taxon>
    </lineage>
</organism>
<dbReference type="Proteomes" id="UP001231649">
    <property type="component" value="Chromosome 22"/>
</dbReference>
<sequence length="409" mass="44991">MPPPVTKFVLARIVVSAVFISLCVPSEAETRRCYWCGPLAEQVHRSQRAPPCSAPHTQVTDCDPGFPYCAIVATAPPNIESRYCVKLYQDECYLLYCNSTRTWRMTCPCRGDLCNGPNTERELDAFAGLTKLVAKTQHSRNRRALMNTAGFISMNTNKKNRIDNSTVEENKDIVSNLTENPDEGDVKTKDDQINDTTVAAETEAKDTETHIDTTAPSIIQDDKSDEPEKVEATTQANVEVKNSEVTTNSPTEEVIKTIDNHMNETSIQIDIPSDTIESSDLKTEILVMSSETPKVLSDTKLPDATSTKVNIPDVVPTVEIATQAAVENKVMAETTTEAKKSATEVMMNENKLKPSEPLPTVKALQHDTNVAKTTPNLSETSTDKPKNNTATRIDAHIFTLAIGVVLNYV</sequence>
<name>A0ACC2Q935_9NEOP</name>
<comment type="caution">
    <text evidence="1">The sequence shown here is derived from an EMBL/GenBank/DDBJ whole genome shotgun (WGS) entry which is preliminary data.</text>
</comment>